<dbReference type="InterPro" id="IPR043785">
    <property type="entry name" value="DUF5727"/>
</dbReference>
<organism evidence="4">
    <name type="scientific">Taenia asiatica</name>
    <name type="common">Asian tapeworm</name>
    <dbReference type="NCBI Taxonomy" id="60517"/>
    <lineage>
        <taxon>Eukaryota</taxon>
        <taxon>Metazoa</taxon>
        <taxon>Spiralia</taxon>
        <taxon>Lophotrochozoa</taxon>
        <taxon>Platyhelminthes</taxon>
        <taxon>Cestoda</taxon>
        <taxon>Eucestoda</taxon>
        <taxon>Cyclophyllidea</taxon>
        <taxon>Taeniidae</taxon>
        <taxon>Taenia</taxon>
    </lineage>
</organism>
<dbReference type="EMBL" id="UYRS01018307">
    <property type="protein sequence ID" value="VDK32162.1"/>
    <property type="molecule type" value="Genomic_DNA"/>
</dbReference>
<dbReference type="WBParaSite" id="TASK_0000366301-mRNA-1">
    <property type="protein sequence ID" value="TASK_0000366301-mRNA-1"/>
    <property type="gene ID" value="TASK_0000366301"/>
</dbReference>
<dbReference type="Proteomes" id="UP000282613">
    <property type="component" value="Unassembled WGS sequence"/>
</dbReference>
<sequence>MFLHAFHRPDVDFILEKASLTMEDVTKQERIQIIDYAPHLIWMSTTYFVPYCMFPTPEPGHVDLLTSFPFTRFVKGRRNFILAFGVRGADSKDWARLYENGTLACTWEGDELRYRNNPACAPMLKHKDSDLRVFYGRFRPRRGAERDIYYWSAGGTYLTVTVDYTQSGISPEVDECNRKFCTTCNLSRVIPL</sequence>
<proteinExistence type="predicted"/>
<evidence type="ECO:0000313" key="2">
    <source>
        <dbReference type="EMBL" id="VDK32162.1"/>
    </source>
</evidence>
<reference evidence="4" key="1">
    <citation type="submission" date="2017-02" db="UniProtKB">
        <authorList>
            <consortium name="WormBaseParasite"/>
        </authorList>
    </citation>
    <scope>IDENTIFICATION</scope>
</reference>
<protein>
    <submittedName>
        <fullName evidence="4">DUF5727 domain-containing protein</fullName>
    </submittedName>
</protein>
<accession>A0A0R3W1N8</accession>
<keyword evidence="3" id="KW-1185">Reference proteome</keyword>
<gene>
    <name evidence="2" type="ORF">TASK_LOCUS3664</name>
</gene>
<evidence type="ECO:0000259" key="1">
    <source>
        <dbReference type="Pfam" id="PF18997"/>
    </source>
</evidence>
<reference evidence="2 3" key="2">
    <citation type="submission" date="2018-11" db="EMBL/GenBank/DDBJ databases">
        <authorList>
            <consortium name="Pathogen Informatics"/>
        </authorList>
    </citation>
    <scope>NUCLEOTIDE SEQUENCE [LARGE SCALE GENOMIC DNA]</scope>
</reference>
<evidence type="ECO:0000313" key="3">
    <source>
        <dbReference type="Proteomes" id="UP000282613"/>
    </source>
</evidence>
<dbReference type="Pfam" id="PF18997">
    <property type="entry name" value="DUF5727"/>
    <property type="match status" value="1"/>
</dbReference>
<name>A0A0R3W1N8_TAEAS</name>
<dbReference type="AlphaFoldDB" id="A0A0R3W1N8"/>
<feature type="domain" description="DUF5727" evidence="1">
    <location>
        <begin position="16"/>
        <end position="179"/>
    </location>
</feature>
<evidence type="ECO:0000313" key="4">
    <source>
        <dbReference type="WBParaSite" id="TASK_0000366301-mRNA-1"/>
    </source>
</evidence>
<dbReference type="OrthoDB" id="6270305at2759"/>